<feature type="region of interest" description="Disordered" evidence="9">
    <location>
        <begin position="267"/>
        <end position="288"/>
    </location>
</feature>
<comment type="similarity">
    <text evidence="8">Belongs to the G-protein coupled receptor 1 family.</text>
</comment>
<sequence length="413" mass="47349">MATELVNFLRGNVTNFTEIEPINNPARLVQDECGFVRGLRFTREHRDWIWITRVSFPLFLVVGTLGNGLAIVNVCGDRRGPKRTFLLGLFITDLWFLWNRLIIQIGSRLWDGAARGPDLYGYFYKVTAGIWLYLESVLFFASQWTLMAFCVDRYLAIRCPLHHRTNYRRNSLFAVAFIFVCSAVNALNVPVFYYWMLGNDFLAPGAVVPQFPKVFQQWRRMEMWWEVFVRLLAYVGTATLNMLIIARLHQSNIQVDRAPIIRTMTAATDSSGSRATNKPSAKHGAPIIPRPRHSLVRRTNSSQAANKILIASSFFFLLTQSLDFGMSVLLAFSQAPICLFQITNTFLQVYDPFRAFLVNMYFACGFMFYLCCGEQSLRGLFVSSRVKRLSVVESLIPMAEMRFPLPIIVNRSM</sequence>
<dbReference type="OrthoDB" id="9990906at2759"/>
<evidence type="ECO:0000256" key="1">
    <source>
        <dbReference type="ARBA" id="ARBA00004141"/>
    </source>
</evidence>
<name>A0A1W0XB49_HYPEX</name>
<gene>
    <name evidence="12" type="ORF">BV898_01709</name>
</gene>
<dbReference type="Pfam" id="PF00001">
    <property type="entry name" value="7tm_1"/>
    <property type="match status" value="1"/>
</dbReference>
<dbReference type="Proteomes" id="UP000192578">
    <property type="component" value="Unassembled WGS sequence"/>
</dbReference>
<keyword evidence="2 8" id="KW-0812">Transmembrane</keyword>
<comment type="caution">
    <text evidence="12">The sequence shown here is derived from an EMBL/GenBank/DDBJ whole genome shotgun (WGS) entry which is preliminary data.</text>
</comment>
<dbReference type="EMBL" id="MTYJ01000006">
    <property type="protein sequence ID" value="OQV24650.1"/>
    <property type="molecule type" value="Genomic_DNA"/>
</dbReference>
<feature type="transmembrane region" description="Helical" evidence="10">
    <location>
        <begin position="308"/>
        <end position="333"/>
    </location>
</feature>
<dbReference type="PANTHER" id="PTHR24243:SF233">
    <property type="entry name" value="THYROTROPIN-RELEASING HORMONE RECEPTOR"/>
    <property type="match status" value="1"/>
</dbReference>
<dbReference type="AlphaFoldDB" id="A0A1W0XB49"/>
<evidence type="ECO:0000256" key="6">
    <source>
        <dbReference type="ARBA" id="ARBA00023170"/>
    </source>
</evidence>
<evidence type="ECO:0000256" key="4">
    <source>
        <dbReference type="ARBA" id="ARBA00023040"/>
    </source>
</evidence>
<evidence type="ECO:0000256" key="10">
    <source>
        <dbReference type="SAM" id="Phobius"/>
    </source>
</evidence>
<evidence type="ECO:0000256" key="9">
    <source>
        <dbReference type="SAM" id="MobiDB-lite"/>
    </source>
</evidence>
<dbReference type="SUPFAM" id="SSF81321">
    <property type="entry name" value="Family A G protein-coupled receptor-like"/>
    <property type="match status" value="1"/>
</dbReference>
<feature type="domain" description="G-protein coupled receptors family 1 profile" evidence="11">
    <location>
        <begin position="66"/>
        <end position="187"/>
    </location>
</feature>
<feature type="transmembrane region" description="Helical" evidence="10">
    <location>
        <begin position="227"/>
        <end position="248"/>
    </location>
</feature>
<protein>
    <recommendedName>
        <fullName evidence="11">G-protein coupled receptors family 1 profile domain-containing protein</fullName>
    </recommendedName>
</protein>
<evidence type="ECO:0000256" key="2">
    <source>
        <dbReference type="ARBA" id="ARBA00022692"/>
    </source>
</evidence>
<evidence type="ECO:0000256" key="5">
    <source>
        <dbReference type="ARBA" id="ARBA00023136"/>
    </source>
</evidence>
<dbReference type="PROSITE" id="PS00237">
    <property type="entry name" value="G_PROTEIN_RECEP_F1_1"/>
    <property type="match status" value="1"/>
</dbReference>
<feature type="transmembrane region" description="Helical" evidence="10">
    <location>
        <begin position="172"/>
        <end position="195"/>
    </location>
</feature>
<feature type="compositionally biased region" description="Polar residues" evidence="9">
    <location>
        <begin position="267"/>
        <end position="279"/>
    </location>
</feature>
<dbReference type="PANTHER" id="PTHR24243">
    <property type="entry name" value="G-PROTEIN COUPLED RECEPTOR"/>
    <property type="match status" value="1"/>
</dbReference>
<evidence type="ECO:0000256" key="8">
    <source>
        <dbReference type="RuleBase" id="RU000688"/>
    </source>
</evidence>
<evidence type="ECO:0000256" key="7">
    <source>
        <dbReference type="ARBA" id="ARBA00023224"/>
    </source>
</evidence>
<feature type="transmembrane region" description="Helical" evidence="10">
    <location>
        <begin position="84"/>
        <end position="110"/>
    </location>
</feature>
<dbReference type="GO" id="GO:0004930">
    <property type="term" value="F:G protein-coupled receptor activity"/>
    <property type="evidence" value="ECO:0007669"/>
    <property type="project" value="UniProtKB-KW"/>
</dbReference>
<dbReference type="InterPro" id="IPR017452">
    <property type="entry name" value="GPCR_Rhodpsn_7TM"/>
</dbReference>
<keyword evidence="5 10" id="KW-0472">Membrane</keyword>
<reference evidence="13" key="1">
    <citation type="submission" date="2017-01" db="EMBL/GenBank/DDBJ databases">
        <title>Comparative genomics of anhydrobiosis in the tardigrade Hypsibius dujardini.</title>
        <authorList>
            <person name="Yoshida Y."/>
            <person name="Koutsovoulos G."/>
            <person name="Laetsch D."/>
            <person name="Stevens L."/>
            <person name="Kumar S."/>
            <person name="Horikawa D."/>
            <person name="Ishino K."/>
            <person name="Komine S."/>
            <person name="Tomita M."/>
            <person name="Blaxter M."/>
            <person name="Arakawa K."/>
        </authorList>
    </citation>
    <scope>NUCLEOTIDE SEQUENCE [LARGE SCALE GENOMIC DNA]</scope>
    <source>
        <strain evidence="13">Z151</strain>
    </source>
</reference>
<dbReference type="PROSITE" id="PS50262">
    <property type="entry name" value="G_PROTEIN_RECEP_F1_2"/>
    <property type="match status" value="1"/>
</dbReference>
<keyword evidence="7 8" id="KW-0807">Transducer</keyword>
<evidence type="ECO:0000313" key="12">
    <source>
        <dbReference type="EMBL" id="OQV24650.1"/>
    </source>
</evidence>
<keyword evidence="6 8" id="KW-0675">Receptor</keyword>
<evidence type="ECO:0000256" key="3">
    <source>
        <dbReference type="ARBA" id="ARBA00022989"/>
    </source>
</evidence>
<dbReference type="GO" id="GO:0005886">
    <property type="term" value="C:plasma membrane"/>
    <property type="evidence" value="ECO:0007669"/>
    <property type="project" value="TreeGrafter"/>
</dbReference>
<evidence type="ECO:0000313" key="13">
    <source>
        <dbReference type="Proteomes" id="UP000192578"/>
    </source>
</evidence>
<dbReference type="PRINTS" id="PR00237">
    <property type="entry name" value="GPCRRHODOPSN"/>
</dbReference>
<evidence type="ECO:0000259" key="11">
    <source>
        <dbReference type="PROSITE" id="PS50262"/>
    </source>
</evidence>
<feature type="transmembrane region" description="Helical" evidence="10">
    <location>
        <begin position="130"/>
        <end position="151"/>
    </location>
</feature>
<organism evidence="12 13">
    <name type="scientific">Hypsibius exemplaris</name>
    <name type="common">Freshwater tardigrade</name>
    <dbReference type="NCBI Taxonomy" id="2072580"/>
    <lineage>
        <taxon>Eukaryota</taxon>
        <taxon>Metazoa</taxon>
        <taxon>Ecdysozoa</taxon>
        <taxon>Tardigrada</taxon>
        <taxon>Eutardigrada</taxon>
        <taxon>Parachela</taxon>
        <taxon>Hypsibioidea</taxon>
        <taxon>Hypsibiidae</taxon>
        <taxon>Hypsibius</taxon>
    </lineage>
</organism>
<keyword evidence="4 8" id="KW-0297">G-protein coupled receptor</keyword>
<feature type="transmembrane region" description="Helical" evidence="10">
    <location>
        <begin position="353"/>
        <end position="372"/>
    </location>
</feature>
<keyword evidence="3 10" id="KW-1133">Transmembrane helix</keyword>
<accession>A0A1W0XB49</accession>
<dbReference type="InterPro" id="IPR000276">
    <property type="entry name" value="GPCR_Rhodpsn"/>
</dbReference>
<feature type="transmembrane region" description="Helical" evidence="10">
    <location>
        <begin position="48"/>
        <end position="72"/>
    </location>
</feature>
<dbReference type="Gene3D" id="1.20.1070.10">
    <property type="entry name" value="Rhodopsin 7-helix transmembrane proteins"/>
    <property type="match status" value="1"/>
</dbReference>
<comment type="subcellular location">
    <subcellularLocation>
        <location evidence="1">Membrane</location>
        <topology evidence="1">Multi-pass membrane protein</topology>
    </subcellularLocation>
</comment>
<keyword evidence="13" id="KW-1185">Reference proteome</keyword>
<proteinExistence type="inferred from homology"/>